<protein>
    <submittedName>
        <fullName evidence="2">Enoyl-CoA hydratase</fullName>
    </submittedName>
</protein>
<comment type="caution">
    <text evidence="2">The sequence shown here is derived from an EMBL/GenBank/DDBJ whole genome shotgun (WGS) entry which is preliminary data.</text>
</comment>
<organism evidence="2 3">
    <name type="scientific">Erythrobacter rubeus</name>
    <dbReference type="NCBI Taxonomy" id="2760803"/>
    <lineage>
        <taxon>Bacteria</taxon>
        <taxon>Pseudomonadati</taxon>
        <taxon>Pseudomonadota</taxon>
        <taxon>Alphaproteobacteria</taxon>
        <taxon>Sphingomonadales</taxon>
        <taxon>Erythrobacteraceae</taxon>
        <taxon>Erythrobacter/Porphyrobacter group</taxon>
        <taxon>Erythrobacter</taxon>
    </lineage>
</organism>
<proteinExistence type="predicted"/>
<dbReference type="Proteomes" id="UP000635384">
    <property type="component" value="Unassembled WGS sequence"/>
</dbReference>
<reference evidence="2 3" key="1">
    <citation type="submission" date="2020-09" db="EMBL/GenBank/DDBJ databases">
        <authorList>
            <person name="Yoon J.-W."/>
        </authorList>
    </citation>
    <scope>NUCLEOTIDE SEQUENCE [LARGE SCALE GENOMIC DNA]</scope>
    <source>
        <strain evidence="2 3">KMU-140</strain>
    </source>
</reference>
<accession>A0ABR8KSM9</accession>
<dbReference type="RefSeq" id="WP_190786814.1">
    <property type="nucleotide sequence ID" value="NZ_JACXLC010000001.1"/>
</dbReference>
<keyword evidence="1" id="KW-0812">Transmembrane</keyword>
<keyword evidence="3" id="KW-1185">Reference proteome</keyword>
<keyword evidence="1" id="KW-0472">Membrane</keyword>
<evidence type="ECO:0000313" key="3">
    <source>
        <dbReference type="Proteomes" id="UP000635384"/>
    </source>
</evidence>
<evidence type="ECO:0000256" key="1">
    <source>
        <dbReference type="SAM" id="Phobius"/>
    </source>
</evidence>
<name>A0ABR8KSM9_9SPHN</name>
<feature type="transmembrane region" description="Helical" evidence="1">
    <location>
        <begin position="12"/>
        <end position="29"/>
    </location>
</feature>
<keyword evidence="1" id="KW-1133">Transmembrane helix</keyword>
<sequence>MFVSDLSNRFAAAAFSVAISAAFFAYAIIPASPSLMA</sequence>
<dbReference type="EMBL" id="JACXLC010000001">
    <property type="protein sequence ID" value="MBD2841257.1"/>
    <property type="molecule type" value="Genomic_DNA"/>
</dbReference>
<evidence type="ECO:0000313" key="2">
    <source>
        <dbReference type="EMBL" id="MBD2841257.1"/>
    </source>
</evidence>
<gene>
    <name evidence="2" type="ORF">IB285_03185</name>
</gene>